<dbReference type="InterPro" id="IPR017452">
    <property type="entry name" value="GPCR_Rhodpsn_7TM"/>
</dbReference>
<evidence type="ECO:0000259" key="12">
    <source>
        <dbReference type="PROSITE" id="PS50262"/>
    </source>
</evidence>
<dbReference type="PROSITE" id="PS50262">
    <property type="entry name" value="G_PROTEIN_RECEP_F1_2"/>
    <property type="match status" value="1"/>
</dbReference>
<dbReference type="PANTHER" id="PTHR24248:SF125">
    <property type="entry name" value="DOPAMINE D2-LIKE RECEPTOR"/>
    <property type="match status" value="1"/>
</dbReference>
<name>A0AAN8QHU3_PATCE</name>
<protein>
    <recommendedName>
        <fullName evidence="12">G-protein coupled receptors family 1 profile domain-containing protein</fullName>
    </recommendedName>
</protein>
<dbReference type="GO" id="GO:0004930">
    <property type="term" value="F:G protein-coupled receptor activity"/>
    <property type="evidence" value="ECO:0007669"/>
    <property type="project" value="UniProtKB-KW"/>
</dbReference>
<dbReference type="GO" id="GO:0005886">
    <property type="term" value="C:plasma membrane"/>
    <property type="evidence" value="ECO:0007669"/>
    <property type="project" value="UniProtKB-SubCell"/>
</dbReference>
<keyword evidence="6 11" id="KW-0472">Membrane</keyword>
<dbReference type="Pfam" id="PF00001">
    <property type="entry name" value="7tm_1"/>
    <property type="match status" value="1"/>
</dbReference>
<keyword evidence="7" id="KW-1015">Disulfide bond</keyword>
<comment type="caution">
    <text evidence="13">The sequence shown here is derived from an EMBL/GenBank/DDBJ whole genome shotgun (WGS) entry which is preliminary data.</text>
</comment>
<sequence>MYGLTVRMLNKQAKLCGQGSQKDGAPMIRRSTSRRHWKSNHNNVSRHENVKYSQSFPVTGSKTNRGRNSYQPLQKRNTVPYPSQESPKTREKRKSFTYENSLNCDRENDQSLKKPNNYHPMHKRESKSLRDLVKKHHVAIKAANLLLQKKDSVRKDNSVQTEQKATKVLGVVFLIFIICWAPFFMVNILMALCKKCHFNPTLITAFVWLGYVSSTLNPIIYTIFNRIFKMTFVKLLKCRYNTLHRGKRNLNVTSRNGLLNCNSFCASANSASFEESIC</sequence>
<feature type="domain" description="G-protein coupled receptors family 1 profile" evidence="12">
    <location>
        <begin position="147"/>
        <end position="221"/>
    </location>
</feature>
<reference evidence="13 14" key="1">
    <citation type="submission" date="2024-01" db="EMBL/GenBank/DDBJ databases">
        <title>The genome of the rayed Mediterranean limpet Patella caerulea (Linnaeus, 1758).</title>
        <authorList>
            <person name="Anh-Thu Weber A."/>
            <person name="Halstead-Nussloch G."/>
        </authorList>
    </citation>
    <scope>NUCLEOTIDE SEQUENCE [LARGE SCALE GENOMIC DNA]</scope>
    <source>
        <strain evidence="13">AATW-2023a</strain>
        <tissue evidence="13">Whole specimen</tissue>
    </source>
</reference>
<evidence type="ECO:0000256" key="5">
    <source>
        <dbReference type="ARBA" id="ARBA00023040"/>
    </source>
</evidence>
<organism evidence="13 14">
    <name type="scientific">Patella caerulea</name>
    <name type="common">Rayed Mediterranean limpet</name>
    <dbReference type="NCBI Taxonomy" id="87958"/>
    <lineage>
        <taxon>Eukaryota</taxon>
        <taxon>Metazoa</taxon>
        <taxon>Spiralia</taxon>
        <taxon>Lophotrochozoa</taxon>
        <taxon>Mollusca</taxon>
        <taxon>Gastropoda</taxon>
        <taxon>Patellogastropoda</taxon>
        <taxon>Patelloidea</taxon>
        <taxon>Patellidae</taxon>
        <taxon>Patella</taxon>
    </lineage>
</organism>
<dbReference type="SUPFAM" id="SSF81321">
    <property type="entry name" value="Family A G protein-coupled receptor-like"/>
    <property type="match status" value="1"/>
</dbReference>
<proteinExistence type="predicted"/>
<evidence type="ECO:0000256" key="11">
    <source>
        <dbReference type="SAM" id="Phobius"/>
    </source>
</evidence>
<evidence type="ECO:0000256" key="9">
    <source>
        <dbReference type="ARBA" id="ARBA00023224"/>
    </source>
</evidence>
<dbReference type="EMBL" id="JAZGQO010000001">
    <property type="protein sequence ID" value="KAK6195884.1"/>
    <property type="molecule type" value="Genomic_DNA"/>
</dbReference>
<keyword evidence="3 11" id="KW-0812">Transmembrane</keyword>
<feature type="region of interest" description="Disordered" evidence="10">
    <location>
        <begin position="16"/>
        <end position="100"/>
    </location>
</feature>
<keyword evidence="14" id="KW-1185">Reference proteome</keyword>
<evidence type="ECO:0000313" key="13">
    <source>
        <dbReference type="EMBL" id="KAK6195884.1"/>
    </source>
</evidence>
<keyword evidence="5" id="KW-0297">G-protein coupled receptor</keyword>
<evidence type="ECO:0000313" key="14">
    <source>
        <dbReference type="Proteomes" id="UP001347796"/>
    </source>
</evidence>
<evidence type="ECO:0000256" key="10">
    <source>
        <dbReference type="SAM" id="MobiDB-lite"/>
    </source>
</evidence>
<dbReference type="Proteomes" id="UP001347796">
    <property type="component" value="Unassembled WGS sequence"/>
</dbReference>
<keyword evidence="9" id="KW-0807">Transducer</keyword>
<evidence type="ECO:0000256" key="6">
    <source>
        <dbReference type="ARBA" id="ARBA00023136"/>
    </source>
</evidence>
<dbReference type="PRINTS" id="PR00237">
    <property type="entry name" value="GPCRRHODOPSN"/>
</dbReference>
<dbReference type="PANTHER" id="PTHR24248">
    <property type="entry name" value="ADRENERGIC RECEPTOR-RELATED G-PROTEIN COUPLED RECEPTOR"/>
    <property type="match status" value="1"/>
</dbReference>
<comment type="subcellular location">
    <subcellularLocation>
        <location evidence="1">Cell membrane</location>
        <topology evidence="1">Multi-pass membrane protein</topology>
    </subcellularLocation>
</comment>
<keyword evidence="8" id="KW-0675">Receptor</keyword>
<evidence type="ECO:0000256" key="3">
    <source>
        <dbReference type="ARBA" id="ARBA00022692"/>
    </source>
</evidence>
<evidence type="ECO:0000256" key="2">
    <source>
        <dbReference type="ARBA" id="ARBA00022475"/>
    </source>
</evidence>
<gene>
    <name evidence="13" type="ORF">SNE40_001220</name>
</gene>
<accession>A0AAN8QHU3</accession>
<evidence type="ECO:0000256" key="8">
    <source>
        <dbReference type="ARBA" id="ARBA00023170"/>
    </source>
</evidence>
<dbReference type="InterPro" id="IPR000276">
    <property type="entry name" value="GPCR_Rhodpsn"/>
</dbReference>
<evidence type="ECO:0000256" key="4">
    <source>
        <dbReference type="ARBA" id="ARBA00022989"/>
    </source>
</evidence>
<keyword evidence="2" id="KW-1003">Cell membrane</keyword>
<feature type="compositionally biased region" description="Polar residues" evidence="10">
    <location>
        <begin position="51"/>
        <end position="86"/>
    </location>
</feature>
<evidence type="ECO:0000256" key="1">
    <source>
        <dbReference type="ARBA" id="ARBA00004651"/>
    </source>
</evidence>
<evidence type="ECO:0000256" key="7">
    <source>
        <dbReference type="ARBA" id="ARBA00023157"/>
    </source>
</evidence>
<keyword evidence="4 11" id="KW-1133">Transmembrane helix</keyword>
<feature type="transmembrane region" description="Helical" evidence="11">
    <location>
        <begin position="202"/>
        <end position="224"/>
    </location>
</feature>
<dbReference type="AlphaFoldDB" id="A0AAN8QHU3"/>
<feature type="transmembrane region" description="Helical" evidence="11">
    <location>
        <begin position="168"/>
        <end position="190"/>
    </location>
</feature>
<dbReference type="Gene3D" id="1.20.1070.10">
    <property type="entry name" value="Rhodopsin 7-helix transmembrane proteins"/>
    <property type="match status" value="1"/>
</dbReference>